<reference evidence="3 4" key="1">
    <citation type="submission" date="2018-03" db="EMBL/GenBank/DDBJ databases">
        <title>Genomic Encyclopedia of Archaeal and Bacterial Type Strains, Phase II (KMG-II): from individual species to whole genera.</title>
        <authorList>
            <person name="Goeker M."/>
        </authorList>
    </citation>
    <scope>NUCLEOTIDE SEQUENCE [LARGE SCALE GENOMIC DNA]</scope>
    <source>
        <strain evidence="3 4">DSM 25027</strain>
    </source>
</reference>
<dbReference type="InterPro" id="IPR024163">
    <property type="entry name" value="Aerotolerance_reg_N"/>
</dbReference>
<feature type="transmembrane region" description="Helical" evidence="1">
    <location>
        <begin position="672"/>
        <end position="690"/>
    </location>
</feature>
<dbReference type="NCBIfam" id="TIGR02226">
    <property type="entry name" value="two_anch"/>
    <property type="match status" value="1"/>
</dbReference>
<accession>A0A2T0MCE6</accession>
<dbReference type="AlphaFoldDB" id="A0A2T0MCE6"/>
<dbReference type="PANTHER" id="PTHR37464">
    <property type="entry name" value="BLL2463 PROTEIN"/>
    <property type="match status" value="1"/>
</dbReference>
<dbReference type="InterPro" id="IPR011933">
    <property type="entry name" value="Double_TM_dom"/>
</dbReference>
<evidence type="ECO:0000313" key="4">
    <source>
        <dbReference type="Proteomes" id="UP000237640"/>
    </source>
</evidence>
<comment type="caution">
    <text evidence="3">The sequence shown here is derived from an EMBL/GenBank/DDBJ whole genome shotgun (WGS) entry which is preliminary data.</text>
</comment>
<gene>
    <name evidence="3" type="ORF">CLV81_3518</name>
</gene>
<keyword evidence="4" id="KW-1185">Reference proteome</keyword>
<dbReference type="Proteomes" id="UP000237640">
    <property type="component" value="Unassembled WGS sequence"/>
</dbReference>
<keyword evidence="1" id="KW-0472">Membrane</keyword>
<dbReference type="PANTHER" id="PTHR37464:SF1">
    <property type="entry name" value="BLL2463 PROTEIN"/>
    <property type="match status" value="1"/>
</dbReference>
<feature type="transmembrane region" description="Helical" evidence="1">
    <location>
        <begin position="61"/>
        <end position="79"/>
    </location>
</feature>
<evidence type="ECO:0000256" key="1">
    <source>
        <dbReference type="SAM" id="Phobius"/>
    </source>
</evidence>
<feature type="transmembrane region" description="Helical" evidence="1">
    <location>
        <begin position="109"/>
        <end position="130"/>
    </location>
</feature>
<dbReference type="Pfam" id="PF07584">
    <property type="entry name" value="BatA"/>
    <property type="match status" value="1"/>
</dbReference>
<proteinExistence type="predicted"/>
<organism evidence="3 4">
    <name type="scientific">Flagellimonas meridianipacifica</name>
    <dbReference type="NCBI Taxonomy" id="1080225"/>
    <lineage>
        <taxon>Bacteria</taxon>
        <taxon>Pseudomonadati</taxon>
        <taxon>Bacteroidota</taxon>
        <taxon>Flavobacteriia</taxon>
        <taxon>Flavobacteriales</taxon>
        <taxon>Flavobacteriaceae</taxon>
        <taxon>Flagellimonas</taxon>
    </lineage>
</organism>
<protein>
    <submittedName>
        <fullName evidence="3">Putative membrane protein (TIGR02226 family)</fullName>
    </submittedName>
</protein>
<feature type="domain" description="Aerotolerance regulator N-terminal" evidence="2">
    <location>
        <begin position="54"/>
        <end position="129"/>
    </location>
</feature>
<name>A0A2T0MCE6_9FLAO</name>
<evidence type="ECO:0000313" key="3">
    <source>
        <dbReference type="EMBL" id="PRX55112.1"/>
    </source>
</evidence>
<evidence type="ECO:0000259" key="2">
    <source>
        <dbReference type="Pfam" id="PF07584"/>
    </source>
</evidence>
<sequence length="695" mass="79106">MSWDMRKEKIISFSAKSTNRKINHLFNGIREVLTAFRSLPNYFNRYICLTILGMQLKHPEILWALLLLLIPIIIHLFQLRRFKKTPFTNVAMLQTVVVESRKSNTLKKWLLLLTRLLLLASIIIAFAQPFTASSDALQEKETVIYLDNSFSMQAMKNGVNLLEKATQDLLKHIDNEQTINLFTNTNTYKDVTVKDIQNTLLSLPFTFRQLNIDDIVLKANTLFSSNQNSRKNLILISDFQKRLDMENRDSIAQKNTYLVPITSDRLVNVSIDSVSIEDTNDEQLKLSVFLSGTNVPEPVPVSLFNGETLIAKSAADFGDNSQTTLNFSIPNTGTIHGQLKLTDGGLSFDNEFYLNLDSREKTKVLSISDTVEPSNYLERLFGNEEFILSQYPLNNLDYSLIDTQNVIILNDLESIPTGLARILSAFKNNGGSLVVIPSEKSDIQSYNQLLSQHFNTTILQGLTLDKRIANISYDHPLYRNVFEKRIENFQYPQTNQYFKISTGAPKILSYEGNDPFLIGLDGFYFFTSSLKREVSNFKGSSLIVPTFYNMALSGLQAPELFHTLGETNVVDIGIELGNENILHVKKSEDQFIPLQQSFPNKVQLTFDENPTTDGVYEIVNEENVIKQISFNYPRDESKLEYLEVDNLSNVTVRESVGSLFELLEKESSITAYWKWFVILALLLALVEVIIQKFVT</sequence>
<dbReference type="InterPro" id="IPR036465">
    <property type="entry name" value="vWFA_dom_sf"/>
</dbReference>
<keyword evidence="1" id="KW-0812">Transmembrane</keyword>
<keyword evidence="1" id="KW-1133">Transmembrane helix</keyword>
<dbReference type="EMBL" id="PVYX01000002">
    <property type="protein sequence ID" value="PRX55112.1"/>
    <property type="molecule type" value="Genomic_DNA"/>
</dbReference>
<dbReference type="SUPFAM" id="SSF53300">
    <property type="entry name" value="vWA-like"/>
    <property type="match status" value="1"/>
</dbReference>